<sequence length="168" mass="19444">MSASQQVFSTYELIEAILLHLDMASILKAQRLSKSVKSVIDRSIPIQQRLFLSPITVDGNSKRPVPRINALALNYIYENITQLELGTCRSSECLSFEIRYPDRVARLKHMRGKQHESWHLMLAVQPPVELVYILTHHWINHGTFYCKEQRLGPVMNFFLDQDCESDSE</sequence>
<gene>
    <name evidence="1" type="ORF">M8818_000990</name>
</gene>
<reference evidence="1" key="1">
    <citation type="submission" date="2024-02" db="EMBL/GenBank/DDBJ databases">
        <title>Metagenome Assembled Genome of Zalaria obscura JY119.</title>
        <authorList>
            <person name="Vighnesh L."/>
            <person name="Jagadeeshwari U."/>
            <person name="Venkata Ramana C."/>
            <person name="Sasikala C."/>
        </authorList>
    </citation>
    <scope>NUCLEOTIDE SEQUENCE</scope>
    <source>
        <strain evidence="1">JY119</strain>
    </source>
</reference>
<organism evidence="1 2">
    <name type="scientific">Zalaria obscura</name>
    <dbReference type="NCBI Taxonomy" id="2024903"/>
    <lineage>
        <taxon>Eukaryota</taxon>
        <taxon>Fungi</taxon>
        <taxon>Dikarya</taxon>
        <taxon>Ascomycota</taxon>
        <taxon>Pezizomycotina</taxon>
        <taxon>Dothideomycetes</taxon>
        <taxon>Dothideomycetidae</taxon>
        <taxon>Dothideales</taxon>
        <taxon>Zalariaceae</taxon>
        <taxon>Zalaria</taxon>
    </lineage>
</organism>
<dbReference type="Proteomes" id="UP001320706">
    <property type="component" value="Unassembled WGS sequence"/>
</dbReference>
<dbReference type="EMBL" id="JAMKPW020000004">
    <property type="protein sequence ID" value="KAK8219256.1"/>
    <property type="molecule type" value="Genomic_DNA"/>
</dbReference>
<comment type="caution">
    <text evidence="1">The sequence shown here is derived from an EMBL/GenBank/DDBJ whole genome shotgun (WGS) entry which is preliminary data.</text>
</comment>
<keyword evidence="2" id="KW-1185">Reference proteome</keyword>
<accession>A0ACC3SNE3</accession>
<evidence type="ECO:0000313" key="1">
    <source>
        <dbReference type="EMBL" id="KAK8219256.1"/>
    </source>
</evidence>
<protein>
    <submittedName>
        <fullName evidence="1">Uncharacterized protein</fullName>
    </submittedName>
</protein>
<name>A0ACC3SNE3_9PEZI</name>
<evidence type="ECO:0000313" key="2">
    <source>
        <dbReference type="Proteomes" id="UP001320706"/>
    </source>
</evidence>
<proteinExistence type="predicted"/>